<feature type="domain" description="Hedgehog/Intein (Hint)" evidence="1">
    <location>
        <begin position="2"/>
        <end position="74"/>
    </location>
</feature>
<proteinExistence type="predicted"/>
<dbReference type="Pfam" id="PF13403">
    <property type="entry name" value="Hint_2"/>
    <property type="match status" value="1"/>
</dbReference>
<protein>
    <recommendedName>
        <fullName evidence="1">Hedgehog/Intein (Hint) domain-containing protein</fullName>
    </recommendedName>
</protein>
<dbReference type="STRING" id="391626.OAN307_c32900"/>
<evidence type="ECO:0000313" key="3">
    <source>
        <dbReference type="Proteomes" id="UP000005307"/>
    </source>
</evidence>
<gene>
    <name evidence="2" type="ORF">OAN307_c32900</name>
</gene>
<dbReference type="KEGG" id="oat:OAN307_c32900"/>
<reference evidence="2 3" key="1">
    <citation type="journal article" date="2013" name="PLoS ONE">
        <title>Poles Apart: Arctic and Antarctic Octadecabacter strains Share High Genome Plasticity and a New Type of Xanthorhodopsin.</title>
        <authorList>
            <person name="Vollmers J."/>
            <person name="Voget S."/>
            <person name="Dietrich S."/>
            <person name="Gollnow K."/>
            <person name="Smits M."/>
            <person name="Meyer K."/>
            <person name="Brinkhoff T."/>
            <person name="Simon M."/>
            <person name="Daniel R."/>
        </authorList>
    </citation>
    <scope>NUCLEOTIDE SEQUENCE [LARGE SCALE GENOMIC DNA]</scope>
    <source>
        <strain evidence="2 3">307</strain>
    </source>
</reference>
<dbReference type="HOGENOM" id="CLU_170369_0_0_5"/>
<name>M9RG57_9RHOB</name>
<dbReference type="EMBL" id="CP003740">
    <property type="protein sequence ID" value="AGI68800.1"/>
    <property type="molecule type" value="Genomic_DNA"/>
</dbReference>
<dbReference type="AlphaFoldDB" id="M9RG57"/>
<dbReference type="InterPro" id="IPR028992">
    <property type="entry name" value="Hedgehog/Intein_dom"/>
</dbReference>
<sequence length="131" mass="14818">MQDILVSPNHRILLTGQQLTVNFGEDEVLAAAKHLVGMPGVEKVAPRDVRFLHLLCARHEVLMVDAVWTESYQPYKYAMNGLASDQAHKILALFPELRDRKLNLSFRDARTVLRSHETQIACASLGFEARH</sequence>
<dbReference type="eggNOG" id="COG2931">
    <property type="taxonomic scope" value="Bacteria"/>
</dbReference>
<accession>M9RG57</accession>
<evidence type="ECO:0000259" key="1">
    <source>
        <dbReference type="Pfam" id="PF13403"/>
    </source>
</evidence>
<organism evidence="2 3">
    <name type="scientific">Octadecabacter antarcticus 307</name>
    <dbReference type="NCBI Taxonomy" id="391626"/>
    <lineage>
        <taxon>Bacteria</taxon>
        <taxon>Pseudomonadati</taxon>
        <taxon>Pseudomonadota</taxon>
        <taxon>Alphaproteobacteria</taxon>
        <taxon>Rhodobacterales</taxon>
        <taxon>Roseobacteraceae</taxon>
        <taxon>Octadecabacter</taxon>
    </lineage>
</organism>
<dbReference type="Proteomes" id="UP000005307">
    <property type="component" value="Chromosome"/>
</dbReference>
<keyword evidence="3" id="KW-1185">Reference proteome</keyword>
<evidence type="ECO:0000313" key="2">
    <source>
        <dbReference type="EMBL" id="AGI68800.1"/>
    </source>
</evidence>